<keyword evidence="3" id="KW-1185">Reference proteome</keyword>
<comment type="caution">
    <text evidence="2">The sequence shown here is derived from an EMBL/GenBank/DDBJ whole genome shotgun (WGS) entry which is preliminary data.</text>
</comment>
<protein>
    <recommendedName>
        <fullName evidence="1">Reverse transcriptase domain-containing protein</fullName>
    </recommendedName>
</protein>
<evidence type="ECO:0000259" key="1">
    <source>
        <dbReference type="PROSITE" id="PS50878"/>
    </source>
</evidence>
<dbReference type="PROSITE" id="PS50878">
    <property type="entry name" value="RT_POL"/>
    <property type="match status" value="1"/>
</dbReference>
<evidence type="ECO:0000313" key="3">
    <source>
        <dbReference type="Proteomes" id="UP000830375"/>
    </source>
</evidence>
<gene>
    <name evidence="2" type="ORF">H4Q32_028078</name>
</gene>
<accession>A0ABQ8L2U5</accession>
<evidence type="ECO:0000313" key="2">
    <source>
        <dbReference type="EMBL" id="KAI2645099.1"/>
    </source>
</evidence>
<dbReference type="InterPro" id="IPR005135">
    <property type="entry name" value="Endo/exonuclease/phosphatase"/>
</dbReference>
<reference evidence="2 3" key="1">
    <citation type="submission" date="2022-01" db="EMBL/GenBank/DDBJ databases">
        <title>A high-quality chromosome-level genome assembly of rohu carp, Labeo rohita.</title>
        <authorList>
            <person name="Arick M.A. II"/>
            <person name="Hsu C.-Y."/>
            <person name="Magbanua Z."/>
            <person name="Pechanova O."/>
            <person name="Grover C."/>
            <person name="Miller E."/>
            <person name="Thrash A."/>
            <person name="Ezzel L."/>
            <person name="Alam S."/>
            <person name="Benzie J."/>
            <person name="Hamilton M."/>
            <person name="Karsi A."/>
            <person name="Lawrence M.L."/>
            <person name="Peterson D.G."/>
        </authorList>
    </citation>
    <scope>NUCLEOTIDE SEQUENCE [LARGE SCALE GENOMIC DNA]</scope>
    <source>
        <strain evidence="3">BAU-BD-2019</strain>
        <tissue evidence="2">Blood</tissue>
    </source>
</reference>
<name>A0ABQ8L2U5_LABRO</name>
<dbReference type="EMBL" id="JACTAM010002328">
    <property type="protein sequence ID" value="KAI2645099.1"/>
    <property type="molecule type" value="Genomic_DNA"/>
</dbReference>
<organism evidence="2 3">
    <name type="scientific">Labeo rohita</name>
    <name type="common">Indian major carp</name>
    <name type="synonym">Cyprinus rohita</name>
    <dbReference type="NCBI Taxonomy" id="84645"/>
    <lineage>
        <taxon>Eukaryota</taxon>
        <taxon>Metazoa</taxon>
        <taxon>Chordata</taxon>
        <taxon>Craniata</taxon>
        <taxon>Vertebrata</taxon>
        <taxon>Euteleostomi</taxon>
        <taxon>Actinopterygii</taxon>
        <taxon>Neopterygii</taxon>
        <taxon>Teleostei</taxon>
        <taxon>Ostariophysi</taxon>
        <taxon>Cypriniformes</taxon>
        <taxon>Cyprinidae</taxon>
        <taxon>Labeoninae</taxon>
        <taxon>Labeonini</taxon>
        <taxon>Labeo</taxon>
    </lineage>
</organism>
<dbReference type="PANTHER" id="PTHR33332">
    <property type="entry name" value="REVERSE TRANSCRIPTASE DOMAIN-CONTAINING PROTEIN"/>
    <property type="match status" value="1"/>
</dbReference>
<dbReference type="InterPro" id="IPR043502">
    <property type="entry name" value="DNA/RNA_pol_sf"/>
</dbReference>
<dbReference type="Gene3D" id="3.60.10.10">
    <property type="entry name" value="Endonuclease/exonuclease/phosphatase"/>
    <property type="match status" value="1"/>
</dbReference>
<dbReference type="SUPFAM" id="SSF56219">
    <property type="entry name" value="DNase I-like"/>
    <property type="match status" value="1"/>
</dbReference>
<dbReference type="Pfam" id="PF00078">
    <property type="entry name" value="RVT_1"/>
    <property type="match status" value="1"/>
</dbReference>
<dbReference type="CDD" id="cd01650">
    <property type="entry name" value="RT_nLTR_like"/>
    <property type="match status" value="1"/>
</dbReference>
<proteinExistence type="predicted"/>
<dbReference type="Pfam" id="PF03372">
    <property type="entry name" value="Exo_endo_phos"/>
    <property type="match status" value="1"/>
</dbReference>
<dbReference type="InterPro" id="IPR000477">
    <property type="entry name" value="RT_dom"/>
</dbReference>
<dbReference type="SUPFAM" id="SSF56672">
    <property type="entry name" value="DNA/RNA polymerases"/>
    <property type="match status" value="1"/>
</dbReference>
<sequence length="995" mass="112785">MIRGLRLHWHSLDASYRWLRPVVPSLVSLRRFPPRVRSGGVNESNLRPIRRSTQHQGELPFHVALINARSLVNKTFILNDFFTLHALDALCITETWIKPGDLSPFTELLPPGCSFLNSPRLSGRGGGLTTVFKNSYLCSRLSTGPHNCFEVLVFQLSLVNPVVFAVIYRPPNVNKDFLNEFAQFLSEIVVSYDRILILGDFNIHVCCGSKPLSKDFLSLLDSFDFVQWVNGPTHVQGHTLDLILSRGLSLLDIKIMDAGISDHLPIRFSMMFDGNNPSQSSLLCWTRIFTDRSSEEFSSKYELLSATQVMNSLTCCLDANEHLSIFNNNCSSILNSIVPLRVKKRKQNSVLWHNDTTRSLRQACRKAERKWKKDKLQVSYEILRDSLSAFQRAAKAAKCKYFSELITQNSYKPNTLFSTIETALHPKVNLFPEVSVTLCENFAIYFNDKISEITATLSMSSYKLVDAPYSGSIWSEFESVNLNTLIRTMSSLKSTMCPQDVIPPRFLRQIIDTVGPDLLSVINKCLQTGTVPHDFKLATVRPHLKKPNLDSTLLSNFRPISNLPFLSKILEKVVLNQLQSHLSYNSIYEKFQSGFKSCHSTESALLRVLNDVMLTTDSGQFTALVLLDLSSAFDLVNHNVLISRLETCVGLRGIVLQWFRSYLSDRRFVVNIGHHSSSEIQLRSGVPQGSILAPALFSLYLLPLGSIFSKYGVSFHLYADDTQIYIPLKRGNKNAFKPILDCLEELKLWLATNFLSLNESKTEFIVFGPTDQCVHDFKSTSLSPYSTSCVRNLGVLFDSNLKFDKQISTVVKSCFYHIRLLSKVKPFLSLKKLEIAMHAFVTSRLDYCNSLYVGVSQSCVSRLQLVQNAAARLLTGKRKYENITPVLISLHWLPVKYRIDYKILMFVFKSLHSLAPQYLTDLLQPYIPSRSLRSTNFNLLQVPRTRLKTRGDRAFSVVGPKLWNDLPFHIRAAPTLSVFKSTLKTYLFSLAFNIS</sequence>
<dbReference type="Proteomes" id="UP000830375">
    <property type="component" value="Unassembled WGS sequence"/>
</dbReference>
<feature type="domain" description="Reverse transcriptase" evidence="1">
    <location>
        <begin position="524"/>
        <end position="782"/>
    </location>
</feature>
<dbReference type="InterPro" id="IPR036691">
    <property type="entry name" value="Endo/exonu/phosph_ase_sf"/>
</dbReference>